<dbReference type="PROSITE" id="PS50113">
    <property type="entry name" value="PAC"/>
    <property type="match status" value="1"/>
</dbReference>
<reference evidence="5 6" key="1">
    <citation type="submission" date="2023-04" db="EMBL/GenBank/DDBJ databases">
        <title>A long-awaited taxogenomic arrangement of the family Halomonadaceae.</title>
        <authorList>
            <person name="De La Haba R."/>
            <person name="Chuvochina M."/>
            <person name="Wittouck S."/>
            <person name="Arahal D.R."/>
            <person name="Sanchez-Porro C."/>
            <person name="Hugenholtz P."/>
            <person name="Ventosa A."/>
        </authorList>
    </citation>
    <scope>NUCLEOTIDE SEQUENCE [LARGE SCALE GENOMIC DNA]</scope>
    <source>
        <strain evidence="5 6">DSM 21020</strain>
    </source>
</reference>
<dbReference type="Gene3D" id="3.30.70.270">
    <property type="match status" value="1"/>
</dbReference>
<dbReference type="InterPro" id="IPR035965">
    <property type="entry name" value="PAS-like_dom_sf"/>
</dbReference>
<accession>A0ABU1H7M6</accession>
<dbReference type="SUPFAM" id="SSF55785">
    <property type="entry name" value="PYP-like sensor domain (PAS domain)"/>
    <property type="match status" value="1"/>
</dbReference>
<dbReference type="PANTHER" id="PTHR33121:SF70">
    <property type="entry name" value="SIGNALING PROTEIN YKOW"/>
    <property type="match status" value="1"/>
</dbReference>
<evidence type="ECO:0000259" key="1">
    <source>
        <dbReference type="PROSITE" id="PS50112"/>
    </source>
</evidence>
<organism evidence="5 6">
    <name type="scientific">Vreelandella vilamensis</name>
    <dbReference type="NCBI Taxonomy" id="531309"/>
    <lineage>
        <taxon>Bacteria</taxon>
        <taxon>Pseudomonadati</taxon>
        <taxon>Pseudomonadota</taxon>
        <taxon>Gammaproteobacteria</taxon>
        <taxon>Oceanospirillales</taxon>
        <taxon>Halomonadaceae</taxon>
        <taxon>Vreelandella</taxon>
    </lineage>
</organism>
<dbReference type="InterPro" id="IPR043128">
    <property type="entry name" value="Rev_trsase/Diguanyl_cyclase"/>
</dbReference>
<dbReference type="PROSITE" id="PS50112">
    <property type="entry name" value="PAS"/>
    <property type="match status" value="1"/>
</dbReference>
<evidence type="ECO:0000259" key="2">
    <source>
        <dbReference type="PROSITE" id="PS50113"/>
    </source>
</evidence>
<dbReference type="PANTHER" id="PTHR33121">
    <property type="entry name" value="CYCLIC DI-GMP PHOSPHODIESTERASE PDEF"/>
    <property type="match status" value="1"/>
</dbReference>
<dbReference type="SMART" id="SM00267">
    <property type="entry name" value="GGDEF"/>
    <property type="match status" value="1"/>
</dbReference>
<dbReference type="Gene3D" id="3.30.450.20">
    <property type="entry name" value="PAS domain"/>
    <property type="match status" value="1"/>
</dbReference>
<dbReference type="InterPro" id="IPR000014">
    <property type="entry name" value="PAS"/>
</dbReference>
<dbReference type="InterPro" id="IPR000160">
    <property type="entry name" value="GGDEF_dom"/>
</dbReference>
<keyword evidence="6" id="KW-1185">Reference proteome</keyword>
<sequence>MAFSDKTSILEVAIEQSDSPVVLTTAELDPPGPEIVYVNEAFTRLTGYTRDELVGATPRIHQGPATERTELDRLKATLRNGDTFEGRTWNYRKDGTAYQVAWTVSPLRLASEGTDYFFSVQRDVTEFYEIQEALTSETRRLNSLLQSSGGDHDPVTGVLNYRGMLMQLQRLLGETVSADSVVGLIKLQCQRLERIDQAYGVKATNRLLNDIRERLGAQLEPSEFLVRSHEHTFAVLAPVTTETADKADQHLLVRARALVAAIMTDAFNVGDSIVEVEVGVGIARAPVDSHDPSELSVYAEEAAQRSANTNAGQVHWADHQTLAAQRKQLALENKLRRAIRDGDLTVVYQPIVALDSSAIVGAEALARWPQPAGDAAIGPAEFIPLAETLGLMDCLGTQVFEQACRQLRHWQQRPGNEAFWVSVNVAPAQLGNPNLANEFVAITRAANVSPAYVKLEITESALEQGVDEVNDVIESLKTAGFPLALDDFGMGHSSLRRLIDMPFSVLKVDRSFVWETPDGRGAGVVSSLSQLSRHLKLDALGEGVETAAHEAFLRECDYTYAQGYYYSKPVAADDFPLF</sequence>
<dbReference type="Proteomes" id="UP001254564">
    <property type="component" value="Unassembled WGS sequence"/>
</dbReference>
<dbReference type="SMART" id="SM00052">
    <property type="entry name" value="EAL"/>
    <property type="match status" value="1"/>
</dbReference>
<comment type="caution">
    <text evidence="5">The sequence shown here is derived from an EMBL/GenBank/DDBJ whole genome shotgun (WGS) entry which is preliminary data.</text>
</comment>
<proteinExistence type="predicted"/>
<gene>
    <name evidence="5" type="ORF">QC823_14110</name>
</gene>
<dbReference type="PROSITE" id="PS50883">
    <property type="entry name" value="EAL"/>
    <property type="match status" value="1"/>
</dbReference>
<feature type="domain" description="PAS" evidence="1">
    <location>
        <begin position="6"/>
        <end position="55"/>
    </location>
</feature>
<dbReference type="Pfam" id="PF00563">
    <property type="entry name" value="EAL"/>
    <property type="match status" value="1"/>
</dbReference>
<evidence type="ECO:0000259" key="3">
    <source>
        <dbReference type="PROSITE" id="PS50883"/>
    </source>
</evidence>
<feature type="domain" description="GGDEF" evidence="4">
    <location>
        <begin position="180"/>
        <end position="319"/>
    </location>
</feature>
<dbReference type="InterPro" id="IPR029787">
    <property type="entry name" value="Nucleotide_cyclase"/>
</dbReference>
<feature type="domain" description="EAL" evidence="3">
    <location>
        <begin position="328"/>
        <end position="578"/>
    </location>
</feature>
<dbReference type="SUPFAM" id="SSF55073">
    <property type="entry name" value="Nucleotide cyclase"/>
    <property type="match status" value="1"/>
</dbReference>
<dbReference type="InterPro" id="IPR035919">
    <property type="entry name" value="EAL_sf"/>
</dbReference>
<evidence type="ECO:0000313" key="5">
    <source>
        <dbReference type="EMBL" id="MDR5900115.1"/>
    </source>
</evidence>
<name>A0ABU1H7M6_9GAMM</name>
<protein>
    <submittedName>
        <fullName evidence="5">EAL domain-containing protein</fullName>
    </submittedName>
</protein>
<dbReference type="PROSITE" id="PS50887">
    <property type="entry name" value="GGDEF"/>
    <property type="match status" value="1"/>
</dbReference>
<dbReference type="RefSeq" id="WP_309656987.1">
    <property type="nucleotide sequence ID" value="NZ_JARWAN010000027.1"/>
</dbReference>
<evidence type="ECO:0000313" key="6">
    <source>
        <dbReference type="Proteomes" id="UP001254564"/>
    </source>
</evidence>
<feature type="domain" description="PAC" evidence="2">
    <location>
        <begin position="82"/>
        <end position="136"/>
    </location>
</feature>
<dbReference type="InterPro" id="IPR050706">
    <property type="entry name" value="Cyclic-di-GMP_PDE-like"/>
</dbReference>
<dbReference type="EMBL" id="JARWAN010000027">
    <property type="protein sequence ID" value="MDR5900115.1"/>
    <property type="molecule type" value="Genomic_DNA"/>
</dbReference>
<dbReference type="Gene3D" id="3.20.20.450">
    <property type="entry name" value="EAL domain"/>
    <property type="match status" value="1"/>
</dbReference>
<dbReference type="SUPFAM" id="SSF141868">
    <property type="entry name" value="EAL domain-like"/>
    <property type="match status" value="1"/>
</dbReference>
<evidence type="ECO:0000259" key="4">
    <source>
        <dbReference type="PROSITE" id="PS50887"/>
    </source>
</evidence>
<dbReference type="CDD" id="cd00130">
    <property type="entry name" value="PAS"/>
    <property type="match status" value="1"/>
</dbReference>
<dbReference type="InterPro" id="IPR000700">
    <property type="entry name" value="PAS-assoc_C"/>
</dbReference>
<dbReference type="InterPro" id="IPR001633">
    <property type="entry name" value="EAL_dom"/>
</dbReference>
<dbReference type="CDD" id="cd01948">
    <property type="entry name" value="EAL"/>
    <property type="match status" value="1"/>
</dbReference>
<dbReference type="Pfam" id="PF13426">
    <property type="entry name" value="PAS_9"/>
    <property type="match status" value="1"/>
</dbReference>
<dbReference type="Pfam" id="PF00990">
    <property type="entry name" value="GGDEF"/>
    <property type="match status" value="1"/>
</dbReference>
<dbReference type="NCBIfam" id="TIGR00229">
    <property type="entry name" value="sensory_box"/>
    <property type="match status" value="1"/>
</dbReference>